<feature type="region of interest" description="Disordered" evidence="1">
    <location>
        <begin position="124"/>
        <end position="180"/>
    </location>
</feature>
<proteinExistence type="predicted"/>
<dbReference type="PROSITE" id="PS51257">
    <property type="entry name" value="PROKAR_LIPOPROTEIN"/>
    <property type="match status" value="1"/>
</dbReference>
<evidence type="ECO:0008006" key="4">
    <source>
        <dbReference type="Google" id="ProtNLM"/>
    </source>
</evidence>
<evidence type="ECO:0000256" key="1">
    <source>
        <dbReference type="SAM" id="MobiDB-lite"/>
    </source>
</evidence>
<sequence length="180" mass="19457">MLSRLLTLTGLLLLGGCAYDAGYYQSGYANQPTSTAGYYPADYAPYLPSSPVYGSPYVNGPVMGGIYGYGDSDDVYGGPVFSPFHGIRCDRRRNLCWGRGGPDPRWTTRFFGHRHADWNNGNWQNGNWNGNGHQGGPNPGGGHPNGNRPWVYQVPREPDGRGTPTFLPNGCGGNGQPPCN</sequence>
<evidence type="ECO:0000313" key="3">
    <source>
        <dbReference type="Proteomes" id="UP001230156"/>
    </source>
</evidence>
<comment type="caution">
    <text evidence="2">The sequence shown here is derived from an EMBL/GenBank/DDBJ whole genome shotgun (WGS) entry which is preliminary data.</text>
</comment>
<feature type="compositionally biased region" description="Gly residues" evidence="1">
    <location>
        <begin position="170"/>
        <end position="180"/>
    </location>
</feature>
<protein>
    <recommendedName>
        <fullName evidence="4">Lipoprotein</fullName>
    </recommendedName>
</protein>
<evidence type="ECO:0000313" key="2">
    <source>
        <dbReference type="EMBL" id="MDQ7246862.1"/>
    </source>
</evidence>
<dbReference type="EMBL" id="JAUYVI010000002">
    <property type="protein sequence ID" value="MDQ7246862.1"/>
    <property type="molecule type" value="Genomic_DNA"/>
</dbReference>
<dbReference type="RefSeq" id="WP_379954278.1">
    <property type="nucleotide sequence ID" value="NZ_JAUYVI010000002.1"/>
</dbReference>
<organism evidence="2 3">
    <name type="scientific">Dongia sedimenti</name>
    <dbReference type="NCBI Taxonomy" id="3064282"/>
    <lineage>
        <taxon>Bacteria</taxon>
        <taxon>Pseudomonadati</taxon>
        <taxon>Pseudomonadota</taxon>
        <taxon>Alphaproteobacteria</taxon>
        <taxon>Rhodospirillales</taxon>
        <taxon>Dongiaceae</taxon>
        <taxon>Dongia</taxon>
    </lineage>
</organism>
<accession>A0ABU0YGL5</accession>
<reference evidence="3" key="1">
    <citation type="submission" date="2023-08" db="EMBL/GenBank/DDBJ databases">
        <title>Rhodospirillaceae gen. nov., a novel taxon isolated from the Yangtze River Yuezi River estuary sludge.</title>
        <authorList>
            <person name="Ruan L."/>
        </authorList>
    </citation>
    <scope>NUCLEOTIDE SEQUENCE [LARGE SCALE GENOMIC DNA]</scope>
    <source>
        <strain evidence="3">R-7</strain>
    </source>
</reference>
<feature type="compositionally biased region" description="Gly residues" evidence="1">
    <location>
        <begin position="132"/>
        <end position="144"/>
    </location>
</feature>
<keyword evidence="3" id="KW-1185">Reference proteome</keyword>
<dbReference type="Proteomes" id="UP001230156">
    <property type="component" value="Unassembled WGS sequence"/>
</dbReference>
<name>A0ABU0YGL5_9PROT</name>
<gene>
    <name evidence="2" type="ORF">Q8A70_04265</name>
</gene>